<feature type="transmembrane region" description="Helical" evidence="2">
    <location>
        <begin position="162"/>
        <end position="186"/>
    </location>
</feature>
<dbReference type="RefSeq" id="WP_343942169.1">
    <property type="nucleotide sequence ID" value="NZ_BAAAHP010000090.1"/>
</dbReference>
<evidence type="ECO:0000313" key="4">
    <source>
        <dbReference type="Proteomes" id="UP001499967"/>
    </source>
</evidence>
<keyword evidence="2" id="KW-0472">Membrane</keyword>
<dbReference type="EMBL" id="BAAAHP010000090">
    <property type="protein sequence ID" value="GAA0938209.1"/>
    <property type="molecule type" value="Genomic_DNA"/>
</dbReference>
<evidence type="ECO:0000313" key="3">
    <source>
        <dbReference type="EMBL" id="GAA0938209.1"/>
    </source>
</evidence>
<gene>
    <name evidence="3" type="ORF">GCM10009559_31800</name>
</gene>
<feature type="region of interest" description="Disordered" evidence="1">
    <location>
        <begin position="1"/>
        <end position="71"/>
    </location>
</feature>
<proteinExistence type="predicted"/>
<feature type="transmembrane region" description="Helical" evidence="2">
    <location>
        <begin position="131"/>
        <end position="150"/>
    </location>
</feature>
<feature type="compositionally biased region" description="Polar residues" evidence="1">
    <location>
        <begin position="1"/>
        <end position="12"/>
    </location>
</feature>
<organism evidence="3 4">
    <name type="scientific">Pseudonocardia zijingensis</name>
    <dbReference type="NCBI Taxonomy" id="153376"/>
    <lineage>
        <taxon>Bacteria</taxon>
        <taxon>Bacillati</taxon>
        <taxon>Actinomycetota</taxon>
        <taxon>Actinomycetes</taxon>
        <taxon>Pseudonocardiales</taxon>
        <taxon>Pseudonocardiaceae</taxon>
        <taxon>Pseudonocardia</taxon>
    </lineage>
</organism>
<name>A0ABN1Q6G3_9PSEU</name>
<comment type="caution">
    <text evidence="3">The sequence shown here is derived from an EMBL/GenBank/DDBJ whole genome shotgun (WGS) entry which is preliminary data.</text>
</comment>
<feature type="compositionally biased region" description="Basic and acidic residues" evidence="1">
    <location>
        <begin position="14"/>
        <end position="29"/>
    </location>
</feature>
<accession>A0ABN1Q6G3</accession>
<keyword evidence="2" id="KW-0812">Transmembrane</keyword>
<dbReference type="Proteomes" id="UP001499967">
    <property type="component" value="Unassembled WGS sequence"/>
</dbReference>
<keyword evidence="2" id="KW-1133">Transmembrane helix</keyword>
<keyword evidence="4" id="KW-1185">Reference proteome</keyword>
<evidence type="ECO:0000256" key="1">
    <source>
        <dbReference type="SAM" id="MobiDB-lite"/>
    </source>
</evidence>
<protein>
    <recommendedName>
        <fullName evidence="5">Integral membrane protein</fullName>
    </recommendedName>
</protein>
<reference evidence="3 4" key="1">
    <citation type="journal article" date="2019" name="Int. J. Syst. Evol. Microbiol.">
        <title>The Global Catalogue of Microorganisms (GCM) 10K type strain sequencing project: providing services to taxonomists for standard genome sequencing and annotation.</title>
        <authorList>
            <consortium name="The Broad Institute Genomics Platform"/>
            <consortium name="The Broad Institute Genome Sequencing Center for Infectious Disease"/>
            <person name="Wu L."/>
            <person name="Ma J."/>
        </authorList>
    </citation>
    <scope>NUCLEOTIDE SEQUENCE [LARGE SCALE GENOMIC DNA]</scope>
    <source>
        <strain evidence="3 4">JCM 11117</strain>
    </source>
</reference>
<sequence length="203" mass="20198">MALDKTSNTATTDHLPERADEEQRPEEPRNPSAAPTDTATEPVTEGPAAEDHGTSISGRQGDDRAAGTADGVGPGAAAVVSAGLAVSALTGTGIGDMLRARSEIVGQIEASVSGGAVDQVEVLYGRPWDTAALVNGAVALVAVVIGGMLLAAQSGRPTTRAWVRAVALGGVVLGGIGLVVAAGMYLDLFVAAPELPQAPQLGG</sequence>
<evidence type="ECO:0000256" key="2">
    <source>
        <dbReference type="SAM" id="Phobius"/>
    </source>
</evidence>
<evidence type="ECO:0008006" key="5">
    <source>
        <dbReference type="Google" id="ProtNLM"/>
    </source>
</evidence>